<proteinExistence type="predicted"/>
<name>A0A9W8E6G8_9FUNG</name>
<dbReference type="Proteomes" id="UP001150925">
    <property type="component" value="Unassembled WGS sequence"/>
</dbReference>
<accession>A0A9W8E6G8</accession>
<keyword evidence="2" id="KW-1185">Reference proteome</keyword>
<organism evidence="1 2">
    <name type="scientific">Dispira parvispora</name>
    <dbReference type="NCBI Taxonomy" id="1520584"/>
    <lineage>
        <taxon>Eukaryota</taxon>
        <taxon>Fungi</taxon>
        <taxon>Fungi incertae sedis</taxon>
        <taxon>Zoopagomycota</taxon>
        <taxon>Kickxellomycotina</taxon>
        <taxon>Dimargaritomycetes</taxon>
        <taxon>Dimargaritales</taxon>
        <taxon>Dimargaritaceae</taxon>
        <taxon>Dispira</taxon>
    </lineage>
</organism>
<comment type="caution">
    <text evidence="1">The sequence shown here is derived from an EMBL/GenBank/DDBJ whole genome shotgun (WGS) entry which is preliminary data.</text>
</comment>
<gene>
    <name evidence="1" type="ORF">IWQ62_003234</name>
</gene>
<evidence type="ECO:0000313" key="1">
    <source>
        <dbReference type="EMBL" id="KAJ1963387.1"/>
    </source>
</evidence>
<dbReference type="EMBL" id="JANBPY010000832">
    <property type="protein sequence ID" value="KAJ1963387.1"/>
    <property type="molecule type" value="Genomic_DNA"/>
</dbReference>
<dbReference type="AlphaFoldDB" id="A0A9W8E6G8"/>
<protein>
    <submittedName>
        <fullName evidence="1">Uncharacterized protein</fullName>
    </submittedName>
</protein>
<evidence type="ECO:0000313" key="2">
    <source>
        <dbReference type="Proteomes" id="UP001150925"/>
    </source>
</evidence>
<dbReference type="OrthoDB" id="10494929at2759"/>
<sequence length="181" mass="19190">MCSHTDCAFPFDTDSFDTFLELNPAFEGTATTPCENVIPVTMGNTPATSDPTPVIVGDDISLTINTIPPLDLSSLDIFANSECLFPPEEATKLFSTYQNTFELESSASAPTAVDSASSSINSSGITTAATSPHHFDLSLPLMDLEHLELPTTLDDLFKTSHTSTDPVAQLLAELANPCSTA</sequence>
<reference evidence="1" key="1">
    <citation type="submission" date="2022-07" db="EMBL/GenBank/DDBJ databases">
        <title>Phylogenomic reconstructions and comparative analyses of Kickxellomycotina fungi.</title>
        <authorList>
            <person name="Reynolds N.K."/>
            <person name="Stajich J.E."/>
            <person name="Barry K."/>
            <person name="Grigoriev I.V."/>
            <person name="Crous P."/>
            <person name="Smith M.E."/>
        </authorList>
    </citation>
    <scope>NUCLEOTIDE SEQUENCE</scope>
    <source>
        <strain evidence="1">RSA 1196</strain>
    </source>
</reference>